<evidence type="ECO:0000313" key="10">
    <source>
        <dbReference type="Proteomes" id="UP000020529"/>
    </source>
</evidence>
<evidence type="ECO:0000256" key="6">
    <source>
        <dbReference type="ARBA" id="ARBA00038076"/>
    </source>
</evidence>
<evidence type="ECO:0000256" key="7">
    <source>
        <dbReference type="SAM" id="Phobius"/>
    </source>
</evidence>
<accession>A0A015SRR5</accession>
<dbReference type="InterPro" id="IPR050250">
    <property type="entry name" value="Macrolide_Exporter_MacB"/>
</dbReference>
<evidence type="ECO:0000256" key="2">
    <source>
        <dbReference type="ARBA" id="ARBA00022475"/>
    </source>
</evidence>
<dbReference type="GO" id="GO:0022857">
    <property type="term" value="F:transmembrane transporter activity"/>
    <property type="evidence" value="ECO:0007669"/>
    <property type="project" value="TreeGrafter"/>
</dbReference>
<keyword evidence="4 7" id="KW-1133">Transmembrane helix</keyword>
<proteinExistence type="inferred from homology"/>
<dbReference type="EMBL" id="JGCY01000257">
    <property type="protein sequence ID" value="EXY74904.1"/>
    <property type="molecule type" value="Genomic_DNA"/>
</dbReference>
<evidence type="ECO:0000256" key="1">
    <source>
        <dbReference type="ARBA" id="ARBA00004651"/>
    </source>
</evidence>
<comment type="similarity">
    <text evidence="6">Belongs to the ABC-4 integral membrane protein family.</text>
</comment>
<sequence length="416" mass="47123">MIKHLLKQIWAQRSVNAWLWFELMIVSVCLFYVMDYLYVTGRLYATPLGFDTEHVYRVKLASIPPGGKEYKPGDTDSLKIEQWFSILSRLRAYPGVEAVSLSIGSHPYNQNSSSGSRGIDTTWVHGYVYNVSPDYFRVFRIIDKQGKTESLVQAATQENTWIISAETEREFSAKGTDALGKGVKNWGETEPTHTIRGICNTIRFDDFYPLYPTYIECHSEAALLGRRGNNAEFCVRVRPDADGVDFPSRFRKDMKVQLRVGNFYLLDITSFDDLRENYYRSNGKINDVKTRIAALGFFLLNILMGVIGTFWIRTQQRRSEMGLRLALGSTRANLRSLLIGEGVLLLILATVPAAVISLNLAFMDLLTDTMPVVTVTRFLIVQAMTFVSIVVMIVIGICIPARQVMRIQPAEALHEE</sequence>
<dbReference type="Pfam" id="PF02687">
    <property type="entry name" value="FtsX"/>
    <property type="match status" value="1"/>
</dbReference>
<keyword evidence="2" id="KW-1003">Cell membrane</keyword>
<dbReference type="PANTHER" id="PTHR30572:SF4">
    <property type="entry name" value="ABC TRANSPORTER PERMEASE YTRF"/>
    <property type="match status" value="1"/>
</dbReference>
<dbReference type="InterPro" id="IPR003838">
    <property type="entry name" value="ABC3_permease_C"/>
</dbReference>
<evidence type="ECO:0000256" key="3">
    <source>
        <dbReference type="ARBA" id="ARBA00022692"/>
    </source>
</evidence>
<keyword evidence="5 7" id="KW-0472">Membrane</keyword>
<feature type="transmembrane region" description="Helical" evidence="7">
    <location>
        <begin position="20"/>
        <end position="39"/>
    </location>
</feature>
<dbReference type="AlphaFoldDB" id="A0A015SRR5"/>
<dbReference type="PANTHER" id="PTHR30572">
    <property type="entry name" value="MEMBRANE COMPONENT OF TRANSPORTER-RELATED"/>
    <property type="match status" value="1"/>
</dbReference>
<protein>
    <submittedName>
        <fullName evidence="9">FtsX-like permease family protein</fullName>
    </submittedName>
</protein>
<comment type="subcellular location">
    <subcellularLocation>
        <location evidence="1">Cell membrane</location>
        <topology evidence="1">Multi-pass membrane protein</topology>
    </subcellularLocation>
</comment>
<name>A0A015SRR5_BACFG</name>
<comment type="caution">
    <text evidence="9">The sequence shown here is derived from an EMBL/GenBank/DDBJ whole genome shotgun (WGS) entry which is preliminary data.</text>
</comment>
<evidence type="ECO:0000256" key="4">
    <source>
        <dbReference type="ARBA" id="ARBA00022989"/>
    </source>
</evidence>
<feature type="transmembrane region" description="Helical" evidence="7">
    <location>
        <begin position="292"/>
        <end position="312"/>
    </location>
</feature>
<keyword evidence="3 7" id="KW-0812">Transmembrane</keyword>
<dbReference type="PATRIC" id="fig|1339315.3.peg.2078"/>
<dbReference type="RefSeq" id="WP_022348493.1">
    <property type="nucleotide sequence ID" value="NZ_JGCY01000257.1"/>
</dbReference>
<reference evidence="9 10" key="1">
    <citation type="submission" date="2014-02" db="EMBL/GenBank/DDBJ databases">
        <authorList>
            <person name="Sears C."/>
            <person name="Carroll K."/>
            <person name="Sack B.R."/>
            <person name="Qadri F."/>
            <person name="Myers L.L."/>
            <person name="Chung G.-T."/>
            <person name="Escheverria P."/>
            <person name="Fraser C.M."/>
            <person name="Sadzewicz L."/>
            <person name="Shefchek K.A."/>
            <person name="Tallon L."/>
            <person name="Das S.P."/>
            <person name="Daugherty S."/>
            <person name="Mongodin E.F."/>
        </authorList>
    </citation>
    <scope>NUCLEOTIDE SEQUENCE [LARGE SCALE GENOMIC DNA]</scope>
    <source>
        <strain evidence="10">3988T(B)14</strain>
    </source>
</reference>
<feature type="transmembrane region" description="Helical" evidence="7">
    <location>
        <begin position="378"/>
        <end position="399"/>
    </location>
</feature>
<feature type="transmembrane region" description="Helical" evidence="7">
    <location>
        <begin position="333"/>
        <end position="358"/>
    </location>
</feature>
<dbReference type="GO" id="GO:0005886">
    <property type="term" value="C:plasma membrane"/>
    <property type="evidence" value="ECO:0007669"/>
    <property type="project" value="UniProtKB-SubCell"/>
</dbReference>
<evidence type="ECO:0000313" key="9">
    <source>
        <dbReference type="EMBL" id="EXY74904.1"/>
    </source>
</evidence>
<organism evidence="9 10">
    <name type="scientific">Bacteroides fragilis str. 3988T(B)14</name>
    <dbReference type="NCBI Taxonomy" id="1339315"/>
    <lineage>
        <taxon>Bacteria</taxon>
        <taxon>Pseudomonadati</taxon>
        <taxon>Bacteroidota</taxon>
        <taxon>Bacteroidia</taxon>
        <taxon>Bacteroidales</taxon>
        <taxon>Bacteroidaceae</taxon>
        <taxon>Bacteroides</taxon>
    </lineage>
</organism>
<gene>
    <name evidence="9" type="ORF">M124_1298</name>
</gene>
<evidence type="ECO:0000256" key="5">
    <source>
        <dbReference type="ARBA" id="ARBA00023136"/>
    </source>
</evidence>
<dbReference type="Proteomes" id="UP000020529">
    <property type="component" value="Unassembled WGS sequence"/>
</dbReference>
<evidence type="ECO:0000259" key="8">
    <source>
        <dbReference type="Pfam" id="PF02687"/>
    </source>
</evidence>
<feature type="domain" description="ABC3 transporter permease C-terminal" evidence="8">
    <location>
        <begin position="293"/>
        <end position="409"/>
    </location>
</feature>